<keyword evidence="2" id="KW-1185">Reference proteome</keyword>
<gene>
    <name evidence="1" type="ORF">Pa4123_46670</name>
</gene>
<evidence type="ECO:0000313" key="2">
    <source>
        <dbReference type="Proteomes" id="UP001144280"/>
    </source>
</evidence>
<reference evidence="1" key="1">
    <citation type="submission" date="2022-12" db="EMBL/GenBank/DDBJ databases">
        <title>New Phytohabitans aurantiacus sp. RD004123 nov., an actinomycete isolated from soil.</title>
        <authorList>
            <person name="Triningsih D.W."/>
            <person name="Harunari E."/>
            <person name="Igarashi Y."/>
        </authorList>
    </citation>
    <scope>NUCLEOTIDE SEQUENCE</scope>
    <source>
        <strain evidence="1">RD004123</strain>
    </source>
</reference>
<sequence length="241" mass="26914">MPIVLDPSPLAKLPVSRPVDRYDYIRARSAGRRVLDLGAYDETEIVKSQHRSWRWLHAQIADVASDVLGVDAAPQLREKGHIDTPVGTRIVYGSVDDLSAVVADFRPDLIVAGELIEHTQHTLGWLSSLASQTPGVEFVATTPNTTSAVNALLALLKRENNHPDHLHVYSYRTLATLASRVPLRDTTIRPYYYDPHLFYGRMPAWAAPAVTAFNRAFLRPVQWTWPLTSFGLILDGRLGTR</sequence>
<evidence type="ECO:0000313" key="1">
    <source>
        <dbReference type="EMBL" id="GLH99391.1"/>
    </source>
</evidence>
<proteinExistence type="predicted"/>
<dbReference type="SUPFAM" id="SSF53335">
    <property type="entry name" value="S-adenosyl-L-methionine-dependent methyltransferases"/>
    <property type="match status" value="1"/>
</dbReference>
<dbReference type="InterPro" id="IPR029063">
    <property type="entry name" value="SAM-dependent_MTases_sf"/>
</dbReference>
<protein>
    <recommendedName>
        <fullName evidence="3">Methyltransferase domain-containing protein</fullName>
    </recommendedName>
</protein>
<accession>A0ABQ5QZP0</accession>
<name>A0ABQ5QZP0_9ACTN</name>
<comment type="caution">
    <text evidence="1">The sequence shown here is derived from an EMBL/GenBank/DDBJ whole genome shotgun (WGS) entry which is preliminary data.</text>
</comment>
<dbReference type="EMBL" id="BSDI01000023">
    <property type="protein sequence ID" value="GLH99391.1"/>
    <property type="molecule type" value="Genomic_DNA"/>
</dbReference>
<dbReference type="Proteomes" id="UP001144280">
    <property type="component" value="Unassembled WGS sequence"/>
</dbReference>
<evidence type="ECO:0008006" key="3">
    <source>
        <dbReference type="Google" id="ProtNLM"/>
    </source>
</evidence>
<organism evidence="1 2">
    <name type="scientific">Phytohabitans aurantiacus</name>
    <dbReference type="NCBI Taxonomy" id="3016789"/>
    <lineage>
        <taxon>Bacteria</taxon>
        <taxon>Bacillati</taxon>
        <taxon>Actinomycetota</taxon>
        <taxon>Actinomycetes</taxon>
        <taxon>Micromonosporales</taxon>
        <taxon>Micromonosporaceae</taxon>
    </lineage>
</organism>
<dbReference type="Pfam" id="PF13489">
    <property type="entry name" value="Methyltransf_23"/>
    <property type="match status" value="1"/>
</dbReference>
<dbReference type="Gene3D" id="3.40.50.150">
    <property type="entry name" value="Vaccinia Virus protein VP39"/>
    <property type="match status" value="1"/>
</dbReference>
<dbReference type="RefSeq" id="WP_281899012.1">
    <property type="nucleotide sequence ID" value="NZ_BSDI01000023.1"/>
</dbReference>